<evidence type="ECO:0000256" key="5">
    <source>
        <dbReference type="PIRSR" id="PIRSR604808-1"/>
    </source>
</evidence>
<dbReference type="PANTHER" id="PTHR22748:SF6">
    <property type="entry name" value="DNA-(APURINIC OR APYRIMIDINIC SITE) ENDONUCLEASE"/>
    <property type="match status" value="1"/>
</dbReference>
<organism evidence="10 11">
    <name type="scientific">Dichomitus squalens</name>
    <dbReference type="NCBI Taxonomy" id="114155"/>
    <lineage>
        <taxon>Eukaryota</taxon>
        <taxon>Fungi</taxon>
        <taxon>Dikarya</taxon>
        <taxon>Basidiomycota</taxon>
        <taxon>Agaricomycotina</taxon>
        <taxon>Agaricomycetes</taxon>
        <taxon>Polyporales</taxon>
        <taxon>Polyporaceae</taxon>
        <taxon>Dichomitus</taxon>
    </lineage>
</organism>
<keyword evidence="10" id="KW-0269">Exonuclease</keyword>
<feature type="binding site" evidence="6">
    <location>
        <position position="309"/>
    </location>
    <ligand>
        <name>Mg(2+)</name>
        <dbReference type="ChEBI" id="CHEBI:18420"/>
        <label>2</label>
    </ligand>
</feature>
<dbReference type="Gene3D" id="3.60.10.10">
    <property type="entry name" value="Endonuclease/exonuclease/phosphatase"/>
    <property type="match status" value="1"/>
</dbReference>
<reference evidence="10 11" key="1">
    <citation type="submission" date="2019-01" db="EMBL/GenBank/DDBJ databases">
        <title>Draft genome sequences of three monokaryotic isolates of the white-rot basidiomycete fungus Dichomitus squalens.</title>
        <authorList>
            <consortium name="DOE Joint Genome Institute"/>
            <person name="Lopez S.C."/>
            <person name="Andreopoulos B."/>
            <person name="Pangilinan J."/>
            <person name="Lipzen A."/>
            <person name="Riley R."/>
            <person name="Ahrendt S."/>
            <person name="Ng V."/>
            <person name="Barry K."/>
            <person name="Daum C."/>
            <person name="Grigoriev I.V."/>
            <person name="Hilden K.S."/>
            <person name="Makela M.R."/>
            <person name="de Vries R.P."/>
        </authorList>
    </citation>
    <scope>NUCLEOTIDE SEQUENCE [LARGE SCALE GENOMIC DNA]</scope>
    <source>
        <strain evidence="10 11">CBS 464.89</strain>
    </source>
</reference>
<dbReference type="GO" id="GO:0046872">
    <property type="term" value="F:metal ion binding"/>
    <property type="evidence" value="ECO:0007669"/>
    <property type="project" value="UniProtKB-KW"/>
</dbReference>
<dbReference type="CDD" id="cd09076">
    <property type="entry name" value="L1-EN"/>
    <property type="match status" value="1"/>
</dbReference>
<keyword evidence="11" id="KW-1185">Reference proteome</keyword>
<dbReference type="GO" id="GO:0006284">
    <property type="term" value="P:base-excision repair"/>
    <property type="evidence" value="ECO:0007669"/>
    <property type="project" value="TreeGrafter"/>
</dbReference>
<dbReference type="GO" id="GO:0008081">
    <property type="term" value="F:phosphoric diester hydrolase activity"/>
    <property type="evidence" value="ECO:0007669"/>
    <property type="project" value="TreeGrafter"/>
</dbReference>
<proteinExistence type="inferred from homology"/>
<evidence type="ECO:0000256" key="2">
    <source>
        <dbReference type="ARBA" id="ARBA00022723"/>
    </source>
</evidence>
<dbReference type="GO" id="GO:0005634">
    <property type="term" value="C:nucleus"/>
    <property type="evidence" value="ECO:0007669"/>
    <property type="project" value="TreeGrafter"/>
</dbReference>
<feature type="non-terminal residue" evidence="10">
    <location>
        <position position="403"/>
    </location>
</feature>
<feature type="site" description="Interaction with DNA substrate" evidence="7">
    <location>
        <position position="310"/>
    </location>
</feature>
<comment type="similarity">
    <text evidence="1">Belongs to the DNA repair enzymes AP/ExoA family.</text>
</comment>
<protein>
    <submittedName>
        <fullName evidence="10">Endonuclease/exonuclease/phosphatase</fullName>
    </submittedName>
</protein>
<dbReference type="InterPro" id="IPR005135">
    <property type="entry name" value="Endo/exonuclease/phosphatase"/>
</dbReference>
<keyword evidence="2 6" id="KW-0479">Metal-binding</keyword>
<feature type="site" description="Important for catalytic activity" evidence="7">
    <location>
        <position position="284"/>
    </location>
</feature>
<feature type="binding site" evidence="6">
    <location>
        <position position="69"/>
    </location>
    <ligand>
        <name>Mg(2+)</name>
        <dbReference type="ChEBI" id="CHEBI:18420"/>
        <label>1</label>
    </ligand>
</feature>
<feature type="binding site" evidence="6">
    <location>
        <position position="310"/>
    </location>
    <ligand>
        <name>Mg(2+)</name>
        <dbReference type="ChEBI" id="CHEBI:18420"/>
        <label>1</label>
    </ligand>
</feature>
<evidence type="ECO:0000313" key="10">
    <source>
        <dbReference type="EMBL" id="TBU59733.1"/>
    </source>
</evidence>
<dbReference type="InterPro" id="IPR004808">
    <property type="entry name" value="AP_endonuc_1"/>
</dbReference>
<keyword evidence="10" id="KW-0255">Endonuclease</keyword>
<evidence type="ECO:0000256" key="3">
    <source>
        <dbReference type="ARBA" id="ARBA00022801"/>
    </source>
</evidence>
<comment type="cofactor">
    <cofactor evidence="6">
        <name>Mg(2+)</name>
        <dbReference type="ChEBI" id="CHEBI:18420"/>
    </cofactor>
    <cofactor evidence="6">
        <name>Mn(2+)</name>
        <dbReference type="ChEBI" id="CHEBI:29035"/>
    </cofactor>
    <text evidence="6">Probably binds two magnesium or manganese ions per subunit.</text>
</comment>
<evidence type="ECO:0000256" key="1">
    <source>
        <dbReference type="ARBA" id="ARBA00007092"/>
    </source>
</evidence>
<feature type="binding site" evidence="6">
    <location>
        <position position="104"/>
    </location>
    <ligand>
        <name>Mg(2+)</name>
        <dbReference type="ChEBI" id="CHEBI:18420"/>
        <label>1</label>
    </ligand>
</feature>
<name>A0A4Q9PY96_9APHY</name>
<dbReference type="SUPFAM" id="SSF56219">
    <property type="entry name" value="DNase I-like"/>
    <property type="match status" value="1"/>
</dbReference>
<dbReference type="AlphaFoldDB" id="A0A4Q9PY96"/>
<dbReference type="GO" id="GO:0003906">
    <property type="term" value="F:DNA-(apurinic or apyrimidinic site) endonuclease activity"/>
    <property type="evidence" value="ECO:0007669"/>
    <property type="project" value="TreeGrafter"/>
</dbReference>
<keyword evidence="6" id="KW-0464">Manganese</keyword>
<dbReference type="Pfam" id="PF03372">
    <property type="entry name" value="Exo_endo_phos"/>
    <property type="match status" value="1"/>
</dbReference>
<feature type="binding site" evidence="6">
    <location>
        <position position="221"/>
    </location>
    <ligand>
        <name>Mg(2+)</name>
        <dbReference type="ChEBI" id="CHEBI:18420"/>
        <label>1</label>
    </ligand>
</feature>
<dbReference type="PANTHER" id="PTHR22748">
    <property type="entry name" value="AP ENDONUCLEASE"/>
    <property type="match status" value="1"/>
</dbReference>
<feature type="domain" description="Endonuclease/exonuclease/phosphatase" evidence="9">
    <location>
        <begin position="66"/>
        <end position="310"/>
    </location>
</feature>
<sequence>MNGDLAGTQRSFLNVGAPEEPSAHVPTEQVSQETAARTEHDAQSPGNRRSRRKSEQLARKATIRVASLNMNGFGSLQQDHDNNKWGRMARVLSDSRIGILLLQETHLTAERLGSIQKLHERNFEIFSSAHPSAPGQREGVAVILNKRLVSIEGASATTIVQGRAIQVSLKHKGEDRINLLCVYAPTSEGSEERKHFFDQVREYYCAHRNVPKPDLMAGDFNNVEDAIDRLPISDPPDSSVGCLDQLKSALGLMLVDGWRETHPSSRGYTFHRGSGDNAVLSRLDRIYVREPLYRLARDWKIEESGIKSDHLMVSVQLTTLNAPAAGHGRPIFPIPLLKDKQLAKSMKDRGMKAAKILKDLESGMLSRTESVNPQWILVELKKDWLKLARDREKEVVPKLLAEI</sequence>
<keyword evidence="3" id="KW-0378">Hydrolase</keyword>
<gene>
    <name evidence="10" type="ORF">BD310DRAFT_816874</name>
</gene>
<evidence type="ECO:0000313" key="11">
    <source>
        <dbReference type="Proteomes" id="UP000292082"/>
    </source>
</evidence>
<dbReference type="Proteomes" id="UP000292082">
    <property type="component" value="Unassembled WGS sequence"/>
</dbReference>
<keyword evidence="10" id="KW-0540">Nuclease</keyword>
<evidence type="ECO:0000256" key="8">
    <source>
        <dbReference type="SAM" id="MobiDB-lite"/>
    </source>
</evidence>
<evidence type="ECO:0000259" key="9">
    <source>
        <dbReference type="Pfam" id="PF03372"/>
    </source>
</evidence>
<evidence type="ECO:0000256" key="6">
    <source>
        <dbReference type="PIRSR" id="PIRSR604808-2"/>
    </source>
</evidence>
<dbReference type="InterPro" id="IPR036691">
    <property type="entry name" value="Endo/exonu/phosph_ase_sf"/>
</dbReference>
<feature type="region of interest" description="Disordered" evidence="8">
    <location>
        <begin position="1"/>
        <end position="59"/>
    </location>
</feature>
<keyword evidence="4 6" id="KW-0460">Magnesium</keyword>
<feature type="active site" description="Proton acceptor" evidence="5">
    <location>
        <position position="310"/>
    </location>
</feature>
<dbReference type="EMBL" id="ML145111">
    <property type="protein sequence ID" value="TBU59733.1"/>
    <property type="molecule type" value="Genomic_DNA"/>
</dbReference>
<feature type="active site" evidence="5">
    <location>
        <position position="183"/>
    </location>
</feature>
<feature type="active site" description="Proton donor/acceptor" evidence="5">
    <location>
        <position position="219"/>
    </location>
</feature>
<evidence type="ECO:0000256" key="4">
    <source>
        <dbReference type="ARBA" id="ARBA00022842"/>
    </source>
</evidence>
<dbReference type="GO" id="GO:0008311">
    <property type="term" value="F:double-stranded DNA 3'-5' DNA exonuclease activity"/>
    <property type="evidence" value="ECO:0007669"/>
    <property type="project" value="TreeGrafter"/>
</dbReference>
<feature type="binding site" evidence="6">
    <location>
        <position position="219"/>
    </location>
    <ligand>
        <name>Mg(2+)</name>
        <dbReference type="ChEBI" id="CHEBI:18420"/>
        <label>1</label>
    </ligand>
</feature>
<evidence type="ECO:0000256" key="7">
    <source>
        <dbReference type="PIRSR" id="PIRSR604808-3"/>
    </source>
</evidence>
<feature type="site" description="Transition state stabilizer" evidence="7">
    <location>
        <position position="221"/>
    </location>
</feature>
<accession>A0A4Q9PY96</accession>